<dbReference type="InterPro" id="IPR001227">
    <property type="entry name" value="Ac_transferase_dom_sf"/>
</dbReference>
<dbReference type="SMART" id="SM00827">
    <property type="entry name" value="PKS_AT"/>
    <property type="match status" value="1"/>
</dbReference>
<evidence type="ECO:0000256" key="5">
    <source>
        <dbReference type="PIRSR" id="PIRSR000446-1"/>
    </source>
</evidence>
<dbReference type="PIRSF" id="PIRSF000446">
    <property type="entry name" value="Mct"/>
    <property type="match status" value="1"/>
</dbReference>
<evidence type="ECO:0000256" key="3">
    <source>
        <dbReference type="ARBA" id="ARBA00048462"/>
    </source>
</evidence>
<dbReference type="PANTHER" id="PTHR42681">
    <property type="entry name" value="MALONYL-COA-ACYL CARRIER PROTEIN TRANSACYLASE, MITOCHONDRIAL"/>
    <property type="match status" value="1"/>
</dbReference>
<dbReference type="GO" id="GO:0006633">
    <property type="term" value="P:fatty acid biosynthetic process"/>
    <property type="evidence" value="ECO:0007669"/>
    <property type="project" value="TreeGrafter"/>
</dbReference>
<dbReference type="OrthoDB" id="3248271at2"/>
<dbReference type="InterPro" id="IPR016035">
    <property type="entry name" value="Acyl_Trfase/lysoPLipase"/>
</dbReference>
<evidence type="ECO:0000256" key="4">
    <source>
        <dbReference type="PIRNR" id="PIRNR000446"/>
    </source>
</evidence>
<gene>
    <name evidence="7" type="ORF">CLV72_101208</name>
</gene>
<dbReference type="SUPFAM" id="SSF52151">
    <property type="entry name" value="FabD/lysophospholipase-like"/>
    <property type="match status" value="1"/>
</dbReference>
<dbReference type="InterPro" id="IPR024925">
    <property type="entry name" value="Malonyl_CoA-ACP_transAc"/>
</dbReference>
<evidence type="ECO:0000256" key="2">
    <source>
        <dbReference type="ARBA" id="ARBA00023315"/>
    </source>
</evidence>
<dbReference type="InterPro" id="IPR016036">
    <property type="entry name" value="Malonyl_transacylase_ACP-bd"/>
</dbReference>
<dbReference type="InterPro" id="IPR050858">
    <property type="entry name" value="Mal-CoA-ACP_Trans/PKS_FabD"/>
</dbReference>
<evidence type="ECO:0000313" key="8">
    <source>
        <dbReference type="Proteomes" id="UP000237846"/>
    </source>
</evidence>
<dbReference type="EC" id="2.3.1.39" evidence="4"/>
<comment type="similarity">
    <text evidence="4">Belongs to the fabD family.</text>
</comment>
<dbReference type="Proteomes" id="UP000237846">
    <property type="component" value="Unassembled WGS sequence"/>
</dbReference>
<comment type="catalytic activity">
    <reaction evidence="3 4">
        <text>holo-[ACP] + malonyl-CoA = malonyl-[ACP] + CoA</text>
        <dbReference type="Rhea" id="RHEA:41792"/>
        <dbReference type="Rhea" id="RHEA-COMP:9623"/>
        <dbReference type="Rhea" id="RHEA-COMP:9685"/>
        <dbReference type="ChEBI" id="CHEBI:57287"/>
        <dbReference type="ChEBI" id="CHEBI:57384"/>
        <dbReference type="ChEBI" id="CHEBI:64479"/>
        <dbReference type="ChEBI" id="CHEBI:78449"/>
        <dbReference type="EC" id="2.3.1.39"/>
    </reaction>
</comment>
<dbReference type="EMBL" id="PVZC01000001">
    <property type="protein sequence ID" value="PRY01625.1"/>
    <property type="molecule type" value="Genomic_DNA"/>
</dbReference>
<dbReference type="GO" id="GO:0005829">
    <property type="term" value="C:cytosol"/>
    <property type="evidence" value="ECO:0007669"/>
    <property type="project" value="TreeGrafter"/>
</dbReference>
<comment type="caution">
    <text evidence="7">The sequence shown here is derived from an EMBL/GenBank/DDBJ whole genome shotgun (WGS) entry which is preliminary data.</text>
</comment>
<accession>A0A2T0QCJ2</accession>
<keyword evidence="1 4" id="KW-0808">Transferase</keyword>
<keyword evidence="8" id="KW-1185">Reference proteome</keyword>
<keyword evidence="2 4" id="KW-0012">Acyltransferase</keyword>
<feature type="active site" evidence="5">
    <location>
        <position position="202"/>
    </location>
</feature>
<dbReference type="InterPro" id="IPR014043">
    <property type="entry name" value="Acyl_transferase_dom"/>
</dbReference>
<dbReference type="SUPFAM" id="SSF55048">
    <property type="entry name" value="Probable ACP-binding domain of malonyl-CoA ACP transacylase"/>
    <property type="match status" value="1"/>
</dbReference>
<evidence type="ECO:0000259" key="6">
    <source>
        <dbReference type="SMART" id="SM00827"/>
    </source>
</evidence>
<proteinExistence type="inferred from homology"/>
<protein>
    <recommendedName>
        <fullName evidence="4">Malonyl CoA-acyl carrier protein transacylase</fullName>
        <ecNumber evidence="4">2.3.1.39</ecNumber>
    </recommendedName>
</protein>
<dbReference type="RefSeq" id="WP_106237646.1">
    <property type="nucleotide sequence ID" value="NZ_PVZC01000001.1"/>
</dbReference>
<dbReference type="Gene3D" id="3.40.366.10">
    <property type="entry name" value="Malonyl-Coenzyme A Acyl Carrier Protein, domain 2"/>
    <property type="match status" value="1"/>
</dbReference>
<evidence type="ECO:0000313" key="7">
    <source>
        <dbReference type="EMBL" id="PRY01625.1"/>
    </source>
</evidence>
<dbReference type="AlphaFoldDB" id="A0A2T0QCJ2"/>
<feature type="active site" evidence="5">
    <location>
        <position position="95"/>
    </location>
</feature>
<dbReference type="PANTHER" id="PTHR42681:SF1">
    <property type="entry name" value="MALONYL-COA-ACYL CARRIER PROTEIN TRANSACYLASE, MITOCHONDRIAL"/>
    <property type="match status" value="1"/>
</dbReference>
<sequence length="325" mass="33789">MADERAGLADSVVVFPGQGSQAPGMGRPWRGHPAWAIVDRAERVLGRPLAPYLLDPAETPANTADIQLTVFLTGMMAWTALTERLGQPKLLAGHSLGQLTALTAAGVIAPDDAIRLIALRGALTDDACRRVAGGMLAVLGLDAAAVDECCALASGRCWVANDNAPGQQVLAGTPAGLAAAGRAAVERGARKLVPLAVPGAFHSPLMATAARAFAEGLRGITFHPPRRPLVSNADAALVTGTHPWRAELAAHLVRPVRWRESQLRFTELGARSLVEVGHGTTLAGIARRTVPELRPRGVDGPMAVDVLATLLSRAAEAPPAALAVR</sequence>
<feature type="domain" description="Malonyl-CoA:ACP transacylase (MAT)" evidence="6">
    <location>
        <begin position="14"/>
        <end position="314"/>
    </location>
</feature>
<evidence type="ECO:0000256" key="1">
    <source>
        <dbReference type="ARBA" id="ARBA00022679"/>
    </source>
</evidence>
<dbReference type="GO" id="GO:0004314">
    <property type="term" value="F:[acyl-carrier-protein] S-malonyltransferase activity"/>
    <property type="evidence" value="ECO:0007669"/>
    <property type="project" value="UniProtKB-EC"/>
</dbReference>
<dbReference type="Pfam" id="PF00698">
    <property type="entry name" value="Acyl_transf_1"/>
    <property type="match status" value="1"/>
</dbReference>
<reference evidence="7 8" key="1">
    <citation type="submission" date="2018-03" db="EMBL/GenBank/DDBJ databases">
        <title>Genomic Encyclopedia of Archaeal and Bacterial Type Strains, Phase II (KMG-II): from individual species to whole genera.</title>
        <authorList>
            <person name="Goeker M."/>
        </authorList>
    </citation>
    <scope>NUCLEOTIDE SEQUENCE [LARGE SCALE GENOMIC DNA]</scope>
    <source>
        <strain evidence="7 8">DSM 45601</strain>
    </source>
</reference>
<dbReference type="Gene3D" id="3.30.70.250">
    <property type="entry name" value="Malonyl-CoA ACP transacylase, ACP-binding"/>
    <property type="match status" value="1"/>
</dbReference>
<organism evidence="7 8">
    <name type="scientific">Allonocardiopsis opalescens</name>
    <dbReference type="NCBI Taxonomy" id="1144618"/>
    <lineage>
        <taxon>Bacteria</taxon>
        <taxon>Bacillati</taxon>
        <taxon>Actinomycetota</taxon>
        <taxon>Actinomycetes</taxon>
        <taxon>Streptosporangiales</taxon>
        <taxon>Allonocardiopsis</taxon>
    </lineage>
</organism>
<name>A0A2T0QCJ2_9ACTN</name>